<evidence type="ECO:0000256" key="1">
    <source>
        <dbReference type="SAM" id="MobiDB-lite"/>
    </source>
</evidence>
<feature type="compositionally biased region" description="Basic and acidic residues" evidence="1">
    <location>
        <begin position="1"/>
        <end position="16"/>
    </location>
</feature>
<name>A0ABY4HGX7_9BACI</name>
<reference evidence="2" key="1">
    <citation type="submission" date="2022-04" db="EMBL/GenBank/DDBJ databases">
        <title>Halobacillus sp. isolated from saltern.</title>
        <authorList>
            <person name="Won M."/>
            <person name="Lee C.-M."/>
            <person name="Woen H.-Y."/>
            <person name="Kwon S.-W."/>
        </authorList>
    </citation>
    <scope>NUCLEOTIDE SEQUENCE</scope>
    <source>
        <strain evidence="2">SSHM10-5</strain>
        <plasmid evidence="2">unnamed1</plasmid>
    </source>
</reference>
<dbReference type="RefSeq" id="WP_245036262.1">
    <property type="nucleotide sequence ID" value="NZ_CP095076.1"/>
</dbReference>
<sequence length="51" mass="6095">MSDDKLNSKHSKEQFGKIKSYQEINDEVSKNEKLKHKQPTPQPQDFEEIEY</sequence>
<keyword evidence="3" id="KW-1185">Reference proteome</keyword>
<evidence type="ECO:0000313" key="2">
    <source>
        <dbReference type="EMBL" id="UOR14139.1"/>
    </source>
</evidence>
<organism evidence="2 3">
    <name type="scientific">Halobacillus amylolyticus</name>
    <dbReference type="NCBI Taxonomy" id="2932259"/>
    <lineage>
        <taxon>Bacteria</taxon>
        <taxon>Bacillati</taxon>
        <taxon>Bacillota</taxon>
        <taxon>Bacilli</taxon>
        <taxon>Bacillales</taxon>
        <taxon>Bacillaceae</taxon>
        <taxon>Halobacillus</taxon>
    </lineage>
</organism>
<accession>A0ABY4HGX7</accession>
<feature type="region of interest" description="Disordered" evidence="1">
    <location>
        <begin position="1"/>
        <end position="51"/>
    </location>
</feature>
<proteinExistence type="predicted"/>
<dbReference type="Proteomes" id="UP000830326">
    <property type="component" value="Plasmid unnamed1"/>
</dbReference>
<gene>
    <name evidence="2" type="ORF">MUO15_21545</name>
</gene>
<protein>
    <submittedName>
        <fullName evidence="2">Uncharacterized protein</fullName>
    </submittedName>
</protein>
<dbReference type="EMBL" id="CP095076">
    <property type="protein sequence ID" value="UOR14139.1"/>
    <property type="molecule type" value="Genomic_DNA"/>
</dbReference>
<geneLocation type="plasmid" evidence="2 3">
    <name>unnamed1</name>
</geneLocation>
<evidence type="ECO:0000313" key="3">
    <source>
        <dbReference type="Proteomes" id="UP000830326"/>
    </source>
</evidence>
<keyword evidence="2" id="KW-0614">Plasmid</keyword>